<proteinExistence type="predicted"/>
<evidence type="ECO:0000256" key="3">
    <source>
        <dbReference type="SAM" id="MobiDB-lite"/>
    </source>
</evidence>
<dbReference type="GO" id="GO:0007009">
    <property type="term" value="P:plasma membrane organization"/>
    <property type="evidence" value="ECO:0007669"/>
    <property type="project" value="InterPro"/>
</dbReference>
<keyword evidence="7" id="KW-1185">Reference proteome</keyword>
<evidence type="ECO:0000259" key="4">
    <source>
        <dbReference type="PROSITE" id="PS50002"/>
    </source>
</evidence>
<dbReference type="Gene3D" id="1.20.1270.60">
    <property type="entry name" value="Arfaptin homology (AH) domain/BAR domain"/>
    <property type="match status" value="1"/>
</dbReference>
<dbReference type="InterPro" id="IPR036028">
    <property type="entry name" value="SH3-like_dom_sf"/>
</dbReference>
<sequence length="454" mass="51147">KYMQAFHALSEAADVYFTEIQKIGEQALQSSTSQILGEILIQMSGTQMHLNRNLEVVAQTLHVDLLQHMEKNTKLDVQFINDSRQRYEREYQRRATVVEKCMSDLWRMERTRDRNIQQMKENLRHLHAEMHAFVTESQEAAELEEKRRYRFLAEKHQLLSSTFLQFYTRAQTIIQTNAPLWKEQLEATRNPAQNFLSSSHSQGHPAGHLTPTHLEMVRERKAASWGGSSLEMSDLWGRIFKDRRRSLPRTPSVGSLSTGQRSRSSSFGEQAAGRAEAEGKAEKSNSTLKVQAIASHAAGSNQTLLQFSLGDIVTVLIPESQNGWLYGKLDGTSMSGWFPEAFVKPLETAQDPVETVPRYYEPEAFPLRSSHSIEEHLNRPSAPSAGDYRTNPSRSQSPNPSLALLGAGSRRSSTASAAGSTDAKVMIFFMRTNPFATVKLRPTVTNDRSAPIIR</sequence>
<evidence type="ECO:0000313" key="7">
    <source>
        <dbReference type="Proteomes" id="UP000694545"/>
    </source>
</evidence>
<dbReference type="OMA" id="QNLMEHF"/>
<dbReference type="GO" id="GO:0051764">
    <property type="term" value="P:actin crosslink formation"/>
    <property type="evidence" value="ECO:0007669"/>
    <property type="project" value="TreeGrafter"/>
</dbReference>
<evidence type="ECO:0000256" key="2">
    <source>
        <dbReference type="PROSITE-ProRule" id="PRU00192"/>
    </source>
</evidence>
<dbReference type="SMART" id="SM00326">
    <property type="entry name" value="SH3"/>
    <property type="match status" value="1"/>
</dbReference>
<dbReference type="GO" id="GO:0030838">
    <property type="term" value="P:positive regulation of actin filament polymerization"/>
    <property type="evidence" value="ECO:0007669"/>
    <property type="project" value="TreeGrafter"/>
</dbReference>
<dbReference type="PANTHER" id="PTHR14206:SF5">
    <property type="entry name" value="BRAIN-SPECIFIC ANGIOGENESIS INHIBITOR 1-ASSOCIATED PROTEIN 2-LIKE PROTEIN 2"/>
    <property type="match status" value="1"/>
</dbReference>
<reference evidence="6" key="2">
    <citation type="submission" date="2025-09" db="UniProtKB">
        <authorList>
            <consortium name="Ensembl"/>
        </authorList>
    </citation>
    <scope>IDENTIFICATION</scope>
</reference>
<dbReference type="GO" id="GO:0005654">
    <property type="term" value="C:nucleoplasm"/>
    <property type="evidence" value="ECO:0007669"/>
    <property type="project" value="TreeGrafter"/>
</dbReference>
<name>A0A8D2LU86_VARKO</name>
<dbReference type="PANTHER" id="PTHR14206">
    <property type="entry name" value="BRAIN-SPECIFIC ANGIOGENESIS INHIBITOR 1-ASSOCIATED PROTEIN 2"/>
    <property type="match status" value="1"/>
</dbReference>
<dbReference type="SUPFAM" id="SSF103657">
    <property type="entry name" value="BAR/IMD domain-like"/>
    <property type="match status" value="1"/>
</dbReference>
<organism evidence="6 7">
    <name type="scientific">Varanus komodoensis</name>
    <name type="common">Komodo dragon</name>
    <dbReference type="NCBI Taxonomy" id="61221"/>
    <lineage>
        <taxon>Eukaryota</taxon>
        <taxon>Metazoa</taxon>
        <taxon>Chordata</taxon>
        <taxon>Craniata</taxon>
        <taxon>Vertebrata</taxon>
        <taxon>Euteleostomi</taxon>
        <taxon>Lepidosauria</taxon>
        <taxon>Squamata</taxon>
        <taxon>Bifurcata</taxon>
        <taxon>Unidentata</taxon>
        <taxon>Episquamata</taxon>
        <taxon>Toxicofera</taxon>
        <taxon>Anguimorpha</taxon>
        <taxon>Paleoanguimorpha</taxon>
        <taxon>Varanoidea</taxon>
        <taxon>Varanidae</taxon>
        <taxon>Varanus</taxon>
    </lineage>
</organism>
<feature type="compositionally biased region" description="Low complexity" evidence="3">
    <location>
        <begin position="406"/>
        <end position="416"/>
    </location>
</feature>
<dbReference type="PROSITE" id="PS50002">
    <property type="entry name" value="SH3"/>
    <property type="match status" value="1"/>
</dbReference>
<dbReference type="Ensembl" id="ENSVKKT00000028362.1">
    <property type="protein sequence ID" value="ENSVKKP00000027694.1"/>
    <property type="gene ID" value="ENSVKKG00000017973.1"/>
</dbReference>
<accession>A0A8D2LU86</accession>
<feature type="region of interest" description="Disordered" evidence="3">
    <location>
        <begin position="247"/>
        <end position="285"/>
    </location>
</feature>
<feature type="domain" description="SH3" evidence="4">
    <location>
        <begin position="285"/>
        <end position="348"/>
    </location>
</feature>
<dbReference type="InterPro" id="IPR001452">
    <property type="entry name" value="SH3_domain"/>
</dbReference>
<evidence type="ECO:0000313" key="6">
    <source>
        <dbReference type="Ensembl" id="ENSVKKP00000027694.1"/>
    </source>
</evidence>
<feature type="compositionally biased region" description="Low complexity" evidence="3">
    <location>
        <begin position="254"/>
        <end position="274"/>
    </location>
</feature>
<keyword evidence="1 2" id="KW-0728">SH3 domain</keyword>
<dbReference type="SUPFAM" id="SSF50044">
    <property type="entry name" value="SH3-domain"/>
    <property type="match status" value="1"/>
</dbReference>
<dbReference type="Pfam" id="PF08397">
    <property type="entry name" value="IMD"/>
    <property type="match status" value="1"/>
</dbReference>
<dbReference type="GO" id="GO:0005829">
    <property type="term" value="C:cytosol"/>
    <property type="evidence" value="ECO:0007669"/>
    <property type="project" value="TreeGrafter"/>
</dbReference>
<dbReference type="InterPro" id="IPR013606">
    <property type="entry name" value="I-BAR_dom"/>
</dbReference>
<dbReference type="Gene3D" id="2.30.30.40">
    <property type="entry name" value="SH3 Domains"/>
    <property type="match status" value="1"/>
</dbReference>
<dbReference type="PROSITE" id="PS51338">
    <property type="entry name" value="IMD"/>
    <property type="match status" value="1"/>
</dbReference>
<dbReference type="Proteomes" id="UP000694545">
    <property type="component" value="Unplaced"/>
</dbReference>
<protein>
    <submittedName>
        <fullName evidence="6">BAR/IMD domain containing adaptor protein 2 like 2</fullName>
    </submittedName>
</protein>
<dbReference type="InterPro" id="IPR027681">
    <property type="entry name" value="IRSp53/IRTKS/Pinkbar"/>
</dbReference>
<evidence type="ECO:0000259" key="5">
    <source>
        <dbReference type="PROSITE" id="PS51338"/>
    </source>
</evidence>
<reference evidence="6" key="1">
    <citation type="submission" date="2025-08" db="UniProtKB">
        <authorList>
            <consortium name="Ensembl"/>
        </authorList>
    </citation>
    <scope>IDENTIFICATION</scope>
</reference>
<dbReference type="GO" id="GO:0051017">
    <property type="term" value="P:actin filament bundle assembly"/>
    <property type="evidence" value="ECO:0007669"/>
    <property type="project" value="TreeGrafter"/>
</dbReference>
<feature type="region of interest" description="Disordered" evidence="3">
    <location>
        <begin position="370"/>
        <end position="416"/>
    </location>
</feature>
<dbReference type="AlphaFoldDB" id="A0A8D2LU86"/>
<evidence type="ECO:0000256" key="1">
    <source>
        <dbReference type="ARBA" id="ARBA00022443"/>
    </source>
</evidence>
<dbReference type="Pfam" id="PF14604">
    <property type="entry name" value="SH3_9"/>
    <property type="match status" value="1"/>
</dbReference>
<dbReference type="InterPro" id="IPR027267">
    <property type="entry name" value="AH/BAR_dom_sf"/>
</dbReference>
<feature type="compositionally biased region" description="Polar residues" evidence="3">
    <location>
        <begin position="390"/>
        <end position="400"/>
    </location>
</feature>
<feature type="domain" description="IMD" evidence="5">
    <location>
        <begin position="1"/>
        <end position="209"/>
    </location>
</feature>